<proteinExistence type="predicted"/>
<dbReference type="AlphaFoldDB" id="A0A1Z3HPE7"/>
<keyword evidence="2" id="KW-1133">Transmembrane helix</keyword>
<organism evidence="3 4">
    <name type="scientific">Halomicronema hongdechloris C2206</name>
    <dbReference type="NCBI Taxonomy" id="1641165"/>
    <lineage>
        <taxon>Bacteria</taxon>
        <taxon>Bacillati</taxon>
        <taxon>Cyanobacteriota</taxon>
        <taxon>Cyanophyceae</taxon>
        <taxon>Nodosilineales</taxon>
        <taxon>Nodosilineaceae</taxon>
        <taxon>Halomicronema</taxon>
    </lineage>
</organism>
<keyword evidence="2" id="KW-0812">Transmembrane</keyword>
<feature type="transmembrane region" description="Helical" evidence="2">
    <location>
        <begin position="36"/>
        <end position="59"/>
    </location>
</feature>
<keyword evidence="2" id="KW-0472">Membrane</keyword>
<evidence type="ECO:0000313" key="3">
    <source>
        <dbReference type="EMBL" id="ASC72170.1"/>
    </source>
</evidence>
<evidence type="ECO:0000313" key="4">
    <source>
        <dbReference type="Proteomes" id="UP000191901"/>
    </source>
</evidence>
<feature type="region of interest" description="Disordered" evidence="1">
    <location>
        <begin position="469"/>
        <end position="494"/>
    </location>
</feature>
<keyword evidence="4" id="KW-1185">Reference proteome</keyword>
<gene>
    <name evidence="3" type="ORF">XM38_031240</name>
</gene>
<reference evidence="3 4" key="1">
    <citation type="journal article" date="2016" name="Biochim. Biophys. Acta">
        <title>Characterization of red-shifted phycobilisomes isolated from the chlorophyll f-containing cyanobacterium Halomicronema hongdechloris.</title>
        <authorList>
            <person name="Li Y."/>
            <person name="Lin Y."/>
            <person name="Garvey C.J."/>
            <person name="Birch D."/>
            <person name="Corkery R.W."/>
            <person name="Loughlin P.C."/>
            <person name="Scheer H."/>
            <person name="Willows R.D."/>
            <person name="Chen M."/>
        </authorList>
    </citation>
    <scope>NUCLEOTIDE SEQUENCE [LARGE SCALE GENOMIC DNA]</scope>
    <source>
        <strain evidence="3 4">C2206</strain>
    </source>
</reference>
<name>A0A1Z3HPE7_9CYAN</name>
<sequence length="746" mass="81410">MDRRATAISKLTTSSPAPLHRGSEDTPDGGDEWPRWIGPLLLLTGMTLATTAVAISIWVGGRLMMQPQLPNWLSRWVSTDSTAEPEAPQPWTTIQARVTAVGQRLGTPVPLTSTASEPEGAYVLWPILTREPACGQDCWAISELRVYRRQPDTTPPLWQLITRQSVPGVTDAAIVAPLLGTPLETTAAPHRRPLTSITALPSTPGAPGDWLLLYSDWQQGLRYGQLVHFDPQHQHLNQLLPWSSPSGKLPRWQDLDGSPPPELVVDATVGLEPSFTAYQIRLAPGSRYLQLQTISLLPAALEVVSLQSAYQQALQLARAGVWSEAHDRLQALKQRAGSDWTIAAAGQLSLIALHADYSQVQADRTWATPSQQVLAALLDGRWQAALSHLEQAPEASDALWQLLADDRGRLWNRVIATLRITPDHESVQIWGGLILAAQESPAAAHQWLAQQAQSLARQRFSATLATLEAARRPTTSPSPSEAAAAATPRRNHSTPAPAIVHLLGQATPLSLTPADWQLVQSPPALSSDRRWYAVHISHWQTQQGWQQAQPAADWSTLASRQGWIGARPLTMVLWQQQGPQATPVQVYGWRLRQHTLSLLVPGPVPTDPDAPFPPLVTSLADLTWPSQEMATPLPQFLSLYPHWRDRIASLFHLQSLASLPPSLATASLYQLPLGQDSRPATLLRLAPSPQTPASHPPTLIVAADGTVLYDDRQQAQAFVALARSGETPSVLALVHRQGKYVVVPVP</sequence>
<dbReference type="EMBL" id="CP021983">
    <property type="protein sequence ID" value="ASC72170.1"/>
    <property type="molecule type" value="Genomic_DNA"/>
</dbReference>
<feature type="region of interest" description="Disordered" evidence="1">
    <location>
        <begin position="1"/>
        <end position="31"/>
    </location>
</feature>
<accession>A0A1Z3HPE7</accession>
<dbReference type="KEGG" id="hhg:XM38_031240"/>
<protein>
    <submittedName>
        <fullName evidence="3">Uncharacterized protein</fullName>
    </submittedName>
</protein>
<feature type="compositionally biased region" description="Low complexity" evidence="1">
    <location>
        <begin position="472"/>
        <end position="488"/>
    </location>
</feature>
<dbReference type="Proteomes" id="UP000191901">
    <property type="component" value="Chromosome"/>
</dbReference>
<evidence type="ECO:0000256" key="2">
    <source>
        <dbReference type="SAM" id="Phobius"/>
    </source>
</evidence>
<evidence type="ECO:0000256" key="1">
    <source>
        <dbReference type="SAM" id="MobiDB-lite"/>
    </source>
</evidence>